<evidence type="ECO:0000313" key="1">
    <source>
        <dbReference type="EMBL" id="CAI3992707.1"/>
    </source>
</evidence>
<protein>
    <submittedName>
        <fullName evidence="1">Uncharacterized protein</fullName>
    </submittedName>
</protein>
<reference evidence="2" key="2">
    <citation type="submission" date="2024-04" db="EMBL/GenBank/DDBJ databases">
        <authorList>
            <person name="Chen Y."/>
            <person name="Shah S."/>
            <person name="Dougan E. K."/>
            <person name="Thang M."/>
            <person name="Chan C."/>
        </authorList>
    </citation>
    <scope>NUCLEOTIDE SEQUENCE [LARGE SCALE GENOMIC DNA]</scope>
</reference>
<evidence type="ECO:0000313" key="2">
    <source>
        <dbReference type="EMBL" id="CAL1146082.1"/>
    </source>
</evidence>
<dbReference type="AlphaFoldDB" id="A0A9P1G088"/>
<dbReference type="EMBL" id="CAMXCT010001746">
    <property type="protein sequence ID" value="CAI3992707.1"/>
    <property type="molecule type" value="Genomic_DNA"/>
</dbReference>
<accession>A0A9P1G088</accession>
<dbReference type="EMBL" id="CAMXCT020001746">
    <property type="protein sequence ID" value="CAL1146082.1"/>
    <property type="molecule type" value="Genomic_DNA"/>
</dbReference>
<reference evidence="1" key="1">
    <citation type="submission" date="2022-10" db="EMBL/GenBank/DDBJ databases">
        <authorList>
            <person name="Chen Y."/>
            <person name="Dougan E. K."/>
            <person name="Chan C."/>
            <person name="Rhodes N."/>
            <person name="Thang M."/>
        </authorList>
    </citation>
    <scope>NUCLEOTIDE SEQUENCE</scope>
</reference>
<dbReference type="Proteomes" id="UP001152797">
    <property type="component" value="Unassembled WGS sequence"/>
</dbReference>
<dbReference type="EMBL" id="CAMXCT030001746">
    <property type="protein sequence ID" value="CAL4780019.1"/>
    <property type="molecule type" value="Genomic_DNA"/>
</dbReference>
<keyword evidence="3" id="KW-1185">Reference proteome</keyword>
<proteinExistence type="predicted"/>
<name>A0A9P1G088_9DINO</name>
<organism evidence="1">
    <name type="scientific">Cladocopium goreaui</name>
    <dbReference type="NCBI Taxonomy" id="2562237"/>
    <lineage>
        <taxon>Eukaryota</taxon>
        <taxon>Sar</taxon>
        <taxon>Alveolata</taxon>
        <taxon>Dinophyceae</taxon>
        <taxon>Suessiales</taxon>
        <taxon>Symbiodiniaceae</taxon>
        <taxon>Cladocopium</taxon>
    </lineage>
</organism>
<comment type="caution">
    <text evidence="1">The sequence shown here is derived from an EMBL/GenBank/DDBJ whole genome shotgun (WGS) entry which is preliminary data.</text>
</comment>
<sequence>MGNERVYVCVLNCLDVMARWLVQAALLALAQSLEIIRSSPQMNVTVLSVAKLGPFETEPEACDYCAQSFTKAGGPQAGPVTDACVCMALPDADNAGKFTMFCATPPSAAGYVKEKEGCKCKFRDMEAMGKTTCKAL</sequence>
<gene>
    <name evidence="1" type="ORF">C1SCF055_LOCUS19510</name>
</gene>
<evidence type="ECO:0000313" key="3">
    <source>
        <dbReference type="Proteomes" id="UP001152797"/>
    </source>
</evidence>